<sequence length="352" mass="37735">MRFKNVVSVIAIGFLIGACDSGIKSLDPIFIGDYASGILVSNEGPFNNGTGTVSFIPNDLSSAENAIYKKVNNTDLGNVVQSIGFDENRAYVVANVSNTITVVDRSTFGKIAVISEGLNNPRYFLALDGKGYVTNWGDPNDVTDDFIAMINLMTNTVEGTIPVDFGPEEIISRQRTIYVAHQGGFGQNNKVSVIDGSTDEVSTTIEIGDVPKAMQLDAVGNLWVLSSGKPSFSGEETAGSLSKINTTTNEVESSIDFSVTEHPNHLGYDGTNLYYTLDGAVYSIATSATQLPTEKTFDGVGTYAMTVRDGRLYTTDAKDFASNGSLSIYDLSTKDEVKTFELGIIPGGIYFN</sequence>
<dbReference type="InterPro" id="IPR031815">
    <property type="entry name" value="DUF5074"/>
</dbReference>
<dbReference type="EMBL" id="VATY01000004">
    <property type="protein sequence ID" value="TMM53679.1"/>
    <property type="molecule type" value="Genomic_DNA"/>
</dbReference>
<dbReference type="InterPro" id="IPR011048">
    <property type="entry name" value="Haem_d1_sf"/>
</dbReference>
<dbReference type="PANTHER" id="PTHR47197:SF3">
    <property type="entry name" value="DIHYDRO-HEME D1 DEHYDROGENASE"/>
    <property type="match status" value="1"/>
</dbReference>
<dbReference type="Proteomes" id="UP000310314">
    <property type="component" value="Unassembled WGS sequence"/>
</dbReference>
<evidence type="ECO:0000313" key="2">
    <source>
        <dbReference type="Proteomes" id="UP000310314"/>
    </source>
</evidence>
<dbReference type="InterPro" id="IPR051200">
    <property type="entry name" value="Host-pathogen_enzymatic-act"/>
</dbReference>
<evidence type="ECO:0000313" key="1">
    <source>
        <dbReference type="EMBL" id="TMM53679.1"/>
    </source>
</evidence>
<comment type="caution">
    <text evidence="1">The sequence shown here is derived from an EMBL/GenBank/DDBJ whole genome shotgun (WGS) entry which is preliminary data.</text>
</comment>
<dbReference type="PANTHER" id="PTHR47197">
    <property type="entry name" value="PROTEIN NIRF"/>
    <property type="match status" value="1"/>
</dbReference>
<dbReference type="AlphaFoldDB" id="A0A5S3PHF8"/>
<dbReference type="SUPFAM" id="SSF51004">
    <property type="entry name" value="C-terminal (heme d1) domain of cytochrome cd1-nitrite reductase"/>
    <property type="match status" value="1"/>
</dbReference>
<dbReference type="PROSITE" id="PS51257">
    <property type="entry name" value="PROKAR_LIPOPROTEIN"/>
    <property type="match status" value="1"/>
</dbReference>
<dbReference type="RefSeq" id="WP_138659303.1">
    <property type="nucleotide sequence ID" value="NZ_VATY01000004.1"/>
</dbReference>
<dbReference type="OrthoDB" id="9773938at2"/>
<accession>A0A5S3PHF8</accession>
<protein>
    <submittedName>
        <fullName evidence="1">YncE family protein</fullName>
    </submittedName>
</protein>
<name>A0A5S3PHF8_9FLAO</name>
<dbReference type="InterPro" id="IPR015943">
    <property type="entry name" value="WD40/YVTN_repeat-like_dom_sf"/>
</dbReference>
<dbReference type="Gene3D" id="2.130.10.10">
    <property type="entry name" value="YVTN repeat-like/Quinoprotein amine dehydrogenase"/>
    <property type="match status" value="1"/>
</dbReference>
<dbReference type="Pfam" id="PF16819">
    <property type="entry name" value="DUF5074"/>
    <property type="match status" value="1"/>
</dbReference>
<organism evidence="1 2">
    <name type="scientific">Maribacter algarum</name>
    <name type="common">ex Zhang et al. 2020</name>
    <dbReference type="NCBI Taxonomy" id="2578118"/>
    <lineage>
        <taxon>Bacteria</taxon>
        <taxon>Pseudomonadati</taxon>
        <taxon>Bacteroidota</taxon>
        <taxon>Flavobacteriia</taxon>
        <taxon>Flavobacteriales</taxon>
        <taxon>Flavobacteriaceae</taxon>
        <taxon>Maribacter</taxon>
    </lineage>
</organism>
<reference evidence="1 2" key="1">
    <citation type="submission" date="2019-05" db="EMBL/GenBank/DDBJ databases">
        <authorList>
            <person name="Zhang J.-Y."/>
            <person name="Feg X."/>
            <person name="Du Z.-J."/>
        </authorList>
    </citation>
    <scope>NUCLEOTIDE SEQUENCE [LARGE SCALE GENOMIC DNA]</scope>
    <source>
        <strain evidence="1 2">RZ26</strain>
    </source>
</reference>
<gene>
    <name evidence="1" type="ORF">FEE95_17410</name>
</gene>
<keyword evidence="2" id="KW-1185">Reference proteome</keyword>
<proteinExistence type="predicted"/>